<dbReference type="SUPFAM" id="SSF51395">
    <property type="entry name" value="FMN-linked oxidoreductases"/>
    <property type="match status" value="1"/>
</dbReference>
<dbReference type="InterPro" id="IPR001155">
    <property type="entry name" value="OxRdtase_FMN_N"/>
</dbReference>
<dbReference type="Pfam" id="PF00724">
    <property type="entry name" value="Oxidored_FMN"/>
    <property type="match status" value="1"/>
</dbReference>
<dbReference type="Proteomes" id="UP001437256">
    <property type="component" value="Unassembled WGS sequence"/>
</dbReference>
<evidence type="ECO:0000313" key="3">
    <source>
        <dbReference type="Proteomes" id="UP001437256"/>
    </source>
</evidence>
<dbReference type="InterPro" id="IPR045247">
    <property type="entry name" value="Oye-like"/>
</dbReference>
<feature type="domain" description="NADH:flavin oxidoreductase/NADH oxidase N-terminal" evidence="1">
    <location>
        <begin position="8"/>
        <end position="232"/>
    </location>
</feature>
<organism evidence="2 3">
    <name type="scientific">Marasmius tenuissimus</name>
    <dbReference type="NCBI Taxonomy" id="585030"/>
    <lineage>
        <taxon>Eukaryota</taxon>
        <taxon>Fungi</taxon>
        <taxon>Dikarya</taxon>
        <taxon>Basidiomycota</taxon>
        <taxon>Agaricomycotina</taxon>
        <taxon>Agaricomycetes</taxon>
        <taxon>Agaricomycetidae</taxon>
        <taxon>Agaricales</taxon>
        <taxon>Marasmiineae</taxon>
        <taxon>Marasmiaceae</taxon>
        <taxon>Marasmius</taxon>
    </lineage>
</organism>
<evidence type="ECO:0000259" key="1">
    <source>
        <dbReference type="Pfam" id="PF00724"/>
    </source>
</evidence>
<evidence type="ECO:0000313" key="2">
    <source>
        <dbReference type="EMBL" id="KAL0057621.1"/>
    </source>
</evidence>
<comment type="caution">
    <text evidence="2">The sequence shown here is derived from an EMBL/GenBank/DDBJ whole genome shotgun (WGS) entry which is preliminary data.</text>
</comment>
<gene>
    <name evidence="2" type="ORF">AAF712_015732</name>
</gene>
<dbReference type="PANTHER" id="PTHR22893">
    <property type="entry name" value="NADH OXIDOREDUCTASE-RELATED"/>
    <property type="match status" value="1"/>
</dbReference>
<proteinExistence type="predicted"/>
<reference evidence="2 3" key="1">
    <citation type="submission" date="2024-05" db="EMBL/GenBank/DDBJ databases">
        <title>A draft genome resource for the thread blight pathogen Marasmius tenuissimus strain MS-2.</title>
        <authorList>
            <person name="Yulfo-Soto G.E."/>
            <person name="Baruah I.K."/>
            <person name="Amoako-Attah I."/>
            <person name="Bukari Y."/>
            <person name="Meinhardt L.W."/>
            <person name="Bailey B.A."/>
            <person name="Cohen S.P."/>
        </authorList>
    </citation>
    <scope>NUCLEOTIDE SEQUENCE [LARGE SCALE GENOMIC DNA]</scope>
    <source>
        <strain evidence="2 3">MS-2</strain>
    </source>
</reference>
<dbReference type="Gene3D" id="3.20.20.70">
    <property type="entry name" value="Aldolase class I"/>
    <property type="match status" value="1"/>
</dbReference>
<dbReference type="PANTHER" id="PTHR22893:SF91">
    <property type="entry name" value="NADPH DEHYDROGENASE 2-RELATED"/>
    <property type="match status" value="1"/>
</dbReference>
<dbReference type="EMBL" id="JBBXMP010000478">
    <property type="protein sequence ID" value="KAL0057621.1"/>
    <property type="molecule type" value="Genomic_DNA"/>
</dbReference>
<keyword evidence="3" id="KW-1185">Reference proteome</keyword>
<protein>
    <recommendedName>
        <fullName evidence="1">NADH:flavin oxidoreductase/NADH oxidase N-terminal domain-containing protein</fullName>
    </recommendedName>
</protein>
<name>A0ABR2Z7G6_9AGAR</name>
<sequence length="255" mass="27906">MTVAPANLFQLTKVRCVALSHRVVLAPMTRLQTNPATGTVLPLTKEYYAQHVSTSGRLLLTEGTITSPQAGGFPGVPGVWSKEQLASWKEVVDTIHTKNSFIHLQIADLRHQANPDALKVIDPSWDVVLPGDILMKDGATPQSMTQNEICEHIDFFRTAAVNAIEKVRFDRVKLHGANGFLIEQFLHNASNNCTDEYSGSPEKKACFILELVQAVSEAVGEDNVGLRLSPWNMDGGIPHSSSSTTALTIHLQIWA</sequence>
<dbReference type="InterPro" id="IPR013785">
    <property type="entry name" value="Aldolase_TIM"/>
</dbReference>
<accession>A0ABR2Z7G6</accession>